<dbReference type="Gene3D" id="3.40.1350.10">
    <property type="match status" value="1"/>
</dbReference>
<dbReference type="InterPro" id="IPR014883">
    <property type="entry name" value="VRR_NUC"/>
</dbReference>
<evidence type="ECO:0000256" key="9">
    <source>
        <dbReference type="SAM" id="MobiDB-lite"/>
    </source>
</evidence>
<protein>
    <recommendedName>
        <fullName evidence="8">Fanconi-associated nuclease</fullName>
        <ecNumber evidence="8">3.1.4.1</ecNumber>
    </recommendedName>
</protein>
<keyword evidence="3 8" id="KW-0540">Nuclease</keyword>
<dbReference type="InterPro" id="IPR049132">
    <property type="entry name" value="FAN1-like_euk"/>
</dbReference>
<evidence type="ECO:0000259" key="10">
    <source>
        <dbReference type="SMART" id="SM00990"/>
    </source>
</evidence>
<dbReference type="EMBL" id="DF849506">
    <property type="protein sequence ID" value="GAT57859.1"/>
    <property type="molecule type" value="Genomic_DNA"/>
</dbReference>
<dbReference type="InterPro" id="IPR011856">
    <property type="entry name" value="tRNA_endonuc-like_dom_sf"/>
</dbReference>
<feature type="region of interest" description="Disordered" evidence="9">
    <location>
        <begin position="171"/>
        <end position="198"/>
    </location>
</feature>
<evidence type="ECO:0000256" key="5">
    <source>
        <dbReference type="ARBA" id="ARBA00022801"/>
    </source>
</evidence>
<feature type="compositionally biased region" description="Basic residues" evidence="9">
    <location>
        <begin position="887"/>
        <end position="896"/>
    </location>
</feature>
<proteinExistence type="inferred from homology"/>
<comment type="similarity">
    <text evidence="2 8">Belongs to the FAN1 family.</text>
</comment>
<evidence type="ECO:0000313" key="12">
    <source>
        <dbReference type="Proteomes" id="UP000815677"/>
    </source>
</evidence>
<sequence length="980" mass="111283">MDDVRDKVQDLIFGTGDADEDPNDAENDSEGKNVSLEWTKESAYVEVLERAIVGIKATEENKLFEPREWEFLSRIAELESSQRFLLIRLVLRKKPGGWYRLRDISQYTSEIGGKERQEAAFKALSRPFDEAIELADVPSTAPRPEPLDVKVKVKEEEREIIDLTLDSDDEEDVKPVIAGPSKLPPAAAPVPPAAPQDDRDDTLYFAQNERELSLLEGLRTLTMDELKGIGKTLKRNLAKKTKDELITELMNSASGQTLLAFTPSPAKGKGKGKQADSKLKQSVLPFATPKMNRIQTDRLKELMLQAVGKCLRLNPFVYTLILRVHIIWFRSTEIPEALFSPALLASFKKQVYAEYEHKRDPTIWPGRDAFLEYEEMLNIERIVDELLVPEPKNGGRASTAAPPQVIVPPSTPGFDKLSPVKRDVSTLLPGQEPTDDNPNLRNMHAILELVRERLLEQFKQNIILAKTLEDQRKPEFVRFESGYILTRILAKCLHAAGTLKEYEFEEEIILLLMSQRRWGRRRRGRLYDRLALIRMRYLLKDDEGKKDMDFVRAARECLMQALNDPDVPEVLRPALIHRLLATEKTLRLPVNQRADYEDVTLQKPPEVNIVAVRVWEVDLPDDMKEKENKPAEGTNIASFFLPTRAPRAVASAEAKKRPWTGKSYWEGNDGPVHVEIRAIEHYAQDGFKGLHSETQILTTLFGLLFWDIIFAKIPGAFETPFQRGPLDLAEESFYFLRAEAIEKRLADIRDGHGRAILETNDLLHREKKTCCVGVNWQMCGREDLLEIVECLGGKVLAALCRLFCEDYAGRSSGVPDLVIWNFLTKEIRFVEVKGPGDSLQENQKLWCHALLSINCAVEVCHVMEADALEKKERKLAEKEAKKEAKKEKKTPRKRRASAAATAGSSRKKTKFLSDEPEPESEEDQLKMEDDEADWIPQSQAVAGESAPRRASKRHRSADANDDDKEPPTPLVSRAKRRKTV</sequence>
<keyword evidence="8" id="KW-0539">Nucleus</keyword>
<dbReference type="InterPro" id="IPR033315">
    <property type="entry name" value="Fan1-like"/>
</dbReference>
<dbReference type="Pfam" id="PF08774">
    <property type="entry name" value="VRR_NUC"/>
    <property type="match status" value="1"/>
</dbReference>
<dbReference type="EC" id="3.1.4.1" evidence="8"/>
<dbReference type="Proteomes" id="UP000815677">
    <property type="component" value="Unassembled WGS sequence"/>
</dbReference>
<comment type="subcellular location">
    <subcellularLocation>
        <location evidence="8">Nucleus</location>
    </subcellularLocation>
</comment>
<comment type="cofactor">
    <cofactor evidence="8">
        <name>Mg(2+)</name>
        <dbReference type="ChEBI" id="CHEBI:18420"/>
    </cofactor>
    <cofactor evidence="8">
        <name>Mn(2+)</name>
        <dbReference type="ChEBI" id="CHEBI:29035"/>
    </cofactor>
</comment>
<gene>
    <name evidence="11" type="ORF">MCHLO_14354</name>
</gene>
<comment type="function">
    <text evidence="8">Nuclease required for the repair of DNA interstrand cross-links (ICL). Acts as a 5'-3' exonuclease that anchors at a cut end of DNA and cleaves DNA successively at every third nucleotide, allowing to excise an ICL from one strand through flanking incisions.</text>
</comment>
<evidence type="ECO:0000256" key="7">
    <source>
        <dbReference type="ARBA" id="ARBA00023211"/>
    </source>
</evidence>
<feature type="compositionally biased region" description="Acidic residues" evidence="9">
    <location>
        <begin position="17"/>
        <end position="28"/>
    </location>
</feature>
<accession>A0ABQ0M3J2</accession>
<keyword evidence="7 8" id="KW-0464">Manganese</keyword>
<evidence type="ECO:0000256" key="6">
    <source>
        <dbReference type="ARBA" id="ARBA00022842"/>
    </source>
</evidence>
<evidence type="ECO:0000256" key="8">
    <source>
        <dbReference type="RuleBase" id="RU365033"/>
    </source>
</evidence>
<evidence type="ECO:0000256" key="3">
    <source>
        <dbReference type="ARBA" id="ARBA00022722"/>
    </source>
</evidence>
<dbReference type="InterPro" id="IPR049126">
    <property type="entry name" value="FAN1-like_TPR"/>
</dbReference>
<evidence type="ECO:0000313" key="11">
    <source>
        <dbReference type="EMBL" id="GAT57859.1"/>
    </source>
</evidence>
<feature type="region of interest" description="Disordered" evidence="9">
    <location>
        <begin position="879"/>
        <end position="980"/>
    </location>
</feature>
<keyword evidence="5 8" id="KW-0378">Hydrolase</keyword>
<dbReference type="Pfam" id="PF21170">
    <property type="entry name" value="FAN1_TPR"/>
    <property type="match status" value="1"/>
</dbReference>
<dbReference type="SMART" id="SM00990">
    <property type="entry name" value="VRR_NUC"/>
    <property type="match status" value="1"/>
</dbReference>
<keyword evidence="6 8" id="KW-0460">Magnesium</keyword>
<feature type="compositionally biased region" description="Pro residues" evidence="9">
    <location>
        <begin position="182"/>
        <end position="194"/>
    </location>
</feature>
<keyword evidence="8" id="KW-0234">DNA repair</keyword>
<dbReference type="PANTHER" id="PTHR15749:SF4">
    <property type="entry name" value="FANCONI-ASSOCIATED NUCLEASE 1"/>
    <property type="match status" value="1"/>
</dbReference>
<keyword evidence="4 8" id="KW-0479">Metal-binding</keyword>
<name>A0ABQ0M3J2_MYCCL</name>
<evidence type="ECO:0000256" key="4">
    <source>
        <dbReference type="ARBA" id="ARBA00022723"/>
    </source>
</evidence>
<feature type="compositionally biased region" description="Acidic residues" evidence="9">
    <location>
        <begin position="914"/>
        <end position="933"/>
    </location>
</feature>
<feature type="region of interest" description="Disordered" evidence="9">
    <location>
        <begin position="1"/>
        <end position="33"/>
    </location>
</feature>
<feature type="domain" description="VRR-NUC" evidence="10">
    <location>
        <begin position="748"/>
        <end position="864"/>
    </location>
</feature>
<dbReference type="CDD" id="cd22326">
    <property type="entry name" value="FAN1-like"/>
    <property type="match status" value="1"/>
</dbReference>
<evidence type="ECO:0000256" key="1">
    <source>
        <dbReference type="ARBA" id="ARBA00000983"/>
    </source>
</evidence>
<evidence type="ECO:0000256" key="2">
    <source>
        <dbReference type="ARBA" id="ARBA00005533"/>
    </source>
</evidence>
<comment type="catalytic activity">
    <reaction evidence="1 8">
        <text>Hydrolytically removes 5'-nucleotides successively from the 3'-hydroxy termini of 3'-hydroxy-terminated oligonucleotides.</text>
        <dbReference type="EC" id="3.1.4.1"/>
    </reaction>
</comment>
<keyword evidence="12" id="KW-1185">Reference proteome</keyword>
<dbReference type="PANTHER" id="PTHR15749">
    <property type="entry name" value="FANCONI-ASSOCIATED NUCLEASE 1"/>
    <property type="match status" value="1"/>
</dbReference>
<keyword evidence="8" id="KW-0227">DNA damage</keyword>
<organism evidence="11 12">
    <name type="scientific">Mycena chlorophos</name>
    <name type="common">Agaric fungus</name>
    <name type="synonym">Agaricus chlorophos</name>
    <dbReference type="NCBI Taxonomy" id="658473"/>
    <lineage>
        <taxon>Eukaryota</taxon>
        <taxon>Fungi</taxon>
        <taxon>Dikarya</taxon>
        <taxon>Basidiomycota</taxon>
        <taxon>Agaricomycotina</taxon>
        <taxon>Agaricomycetes</taxon>
        <taxon>Agaricomycetidae</taxon>
        <taxon>Agaricales</taxon>
        <taxon>Marasmiineae</taxon>
        <taxon>Mycenaceae</taxon>
        <taxon>Mycena</taxon>
    </lineage>
</organism>
<reference evidence="11" key="1">
    <citation type="submission" date="2014-09" db="EMBL/GenBank/DDBJ databases">
        <title>Genome sequence of the luminous mushroom Mycena chlorophos for searching fungal bioluminescence genes.</title>
        <authorList>
            <person name="Tanaka Y."/>
            <person name="Kasuga D."/>
            <person name="Oba Y."/>
            <person name="Hase S."/>
            <person name="Sato K."/>
            <person name="Oba Y."/>
            <person name="Sakakibara Y."/>
        </authorList>
    </citation>
    <scope>NUCLEOTIDE SEQUENCE</scope>
</reference>